<keyword evidence="2" id="KW-1185">Reference proteome</keyword>
<reference evidence="1 2" key="1">
    <citation type="submission" date="2019-08" db="EMBL/GenBank/DDBJ databases">
        <title>A chromosome-level genome assembly, high-density linkage maps, and genome scans reveal the genomic architecture of hybrid incompatibilities underlying speciation via character displacement in darters (Percidae: Etheostominae).</title>
        <authorList>
            <person name="Moran R.L."/>
            <person name="Catchen J.M."/>
            <person name="Fuller R.C."/>
        </authorList>
    </citation>
    <scope>NUCLEOTIDE SEQUENCE [LARGE SCALE GENOMIC DNA]</scope>
    <source>
        <strain evidence="1">EspeVRDwgs_2016</strain>
        <tissue evidence="1">Muscle</tissue>
    </source>
</reference>
<dbReference type="AlphaFoldDB" id="A0A5J5CCH1"/>
<comment type="caution">
    <text evidence="1">The sequence shown here is derived from an EMBL/GenBank/DDBJ whole genome shotgun (WGS) entry which is preliminary data.</text>
</comment>
<protein>
    <recommendedName>
        <fullName evidence="3">Ig-like domain-containing protein</fullName>
    </recommendedName>
</protein>
<sequence length="121" mass="12930">MTSTTTTNTVSLTLSPNSSQIFEDQSVSLSCEEDDSSAGWTLRRNTTGRKMTQCGGGWGRPAGSSCTIGLTVPWDSGVYWCESREGATKNDLPVSVVTAPPTQAEEGLDDAVITTTTEHYF</sequence>
<dbReference type="SUPFAM" id="SSF48726">
    <property type="entry name" value="Immunoglobulin"/>
    <property type="match status" value="1"/>
</dbReference>
<dbReference type="InterPro" id="IPR036179">
    <property type="entry name" value="Ig-like_dom_sf"/>
</dbReference>
<dbReference type="Proteomes" id="UP000327493">
    <property type="component" value="Unassembled WGS sequence"/>
</dbReference>
<proteinExistence type="predicted"/>
<dbReference type="Gene3D" id="2.60.40.10">
    <property type="entry name" value="Immunoglobulins"/>
    <property type="match status" value="1"/>
</dbReference>
<name>A0A5J5CCH1_9PERO</name>
<organism evidence="1 2">
    <name type="scientific">Etheostoma spectabile</name>
    <name type="common">orangethroat darter</name>
    <dbReference type="NCBI Taxonomy" id="54343"/>
    <lineage>
        <taxon>Eukaryota</taxon>
        <taxon>Metazoa</taxon>
        <taxon>Chordata</taxon>
        <taxon>Craniata</taxon>
        <taxon>Vertebrata</taxon>
        <taxon>Euteleostomi</taxon>
        <taxon>Actinopterygii</taxon>
        <taxon>Neopterygii</taxon>
        <taxon>Teleostei</taxon>
        <taxon>Neoteleostei</taxon>
        <taxon>Acanthomorphata</taxon>
        <taxon>Eupercaria</taxon>
        <taxon>Perciformes</taxon>
        <taxon>Percoidei</taxon>
        <taxon>Percidae</taxon>
        <taxon>Etheostomatinae</taxon>
        <taxon>Etheostoma</taxon>
    </lineage>
</organism>
<dbReference type="EMBL" id="VOFY01001187">
    <property type="protein sequence ID" value="KAA8578069.1"/>
    <property type="molecule type" value="Genomic_DNA"/>
</dbReference>
<dbReference type="InterPro" id="IPR013783">
    <property type="entry name" value="Ig-like_fold"/>
</dbReference>
<evidence type="ECO:0000313" key="2">
    <source>
        <dbReference type="Proteomes" id="UP000327493"/>
    </source>
</evidence>
<gene>
    <name evidence="1" type="ORF">FQN60_016068</name>
</gene>
<evidence type="ECO:0000313" key="1">
    <source>
        <dbReference type="EMBL" id="KAA8578069.1"/>
    </source>
</evidence>
<evidence type="ECO:0008006" key="3">
    <source>
        <dbReference type="Google" id="ProtNLM"/>
    </source>
</evidence>
<accession>A0A5J5CCH1</accession>